<organism evidence="2 3">
    <name type="scientific">Nocardioides zeae</name>
    <dbReference type="NCBI Taxonomy" id="1457234"/>
    <lineage>
        <taxon>Bacteria</taxon>
        <taxon>Bacillati</taxon>
        <taxon>Actinomycetota</taxon>
        <taxon>Actinomycetes</taxon>
        <taxon>Propionibacteriales</taxon>
        <taxon>Nocardioidaceae</taxon>
        <taxon>Nocardioides</taxon>
    </lineage>
</organism>
<feature type="compositionally biased region" description="Low complexity" evidence="1">
    <location>
        <begin position="21"/>
        <end position="59"/>
    </location>
</feature>
<protein>
    <submittedName>
        <fullName evidence="2">Uncharacterized protein</fullName>
    </submittedName>
</protein>
<evidence type="ECO:0000256" key="1">
    <source>
        <dbReference type="SAM" id="MobiDB-lite"/>
    </source>
</evidence>
<reference evidence="2" key="1">
    <citation type="submission" date="2023-07" db="EMBL/GenBank/DDBJ databases">
        <title>Functional and genomic diversity of the sorghum phyllosphere microbiome.</title>
        <authorList>
            <person name="Shade A."/>
        </authorList>
    </citation>
    <scope>NUCLEOTIDE SEQUENCE</scope>
    <source>
        <strain evidence="2">SORGH_AS_1067</strain>
    </source>
</reference>
<comment type="caution">
    <text evidence="2">The sequence shown here is derived from an EMBL/GenBank/DDBJ whole genome shotgun (WGS) entry which is preliminary data.</text>
</comment>
<sequence length="86" mass="9354">MRSPSGSFAFCSSRPGNRQLSSASTSGTTSTPFTSSLPNIRSWLSMSSPSRSTPRMVMPLTSEKRMVAPLRLDRTNRAPSNSFVPE</sequence>
<name>A0AAJ1U0V1_9ACTN</name>
<proteinExistence type="predicted"/>
<dbReference type="Proteomes" id="UP001239215">
    <property type="component" value="Unassembled WGS sequence"/>
</dbReference>
<feature type="compositionally biased region" description="Polar residues" evidence="1">
    <location>
        <begin position="77"/>
        <end position="86"/>
    </location>
</feature>
<evidence type="ECO:0000313" key="2">
    <source>
        <dbReference type="EMBL" id="MDQ1103740.1"/>
    </source>
</evidence>
<feature type="region of interest" description="Disordered" evidence="1">
    <location>
        <begin position="1"/>
        <end position="86"/>
    </location>
</feature>
<feature type="compositionally biased region" description="Basic and acidic residues" evidence="1">
    <location>
        <begin position="62"/>
        <end position="76"/>
    </location>
</feature>
<dbReference type="AlphaFoldDB" id="A0AAJ1U0V1"/>
<gene>
    <name evidence="2" type="ORF">QE405_001024</name>
</gene>
<evidence type="ECO:0000313" key="3">
    <source>
        <dbReference type="Proteomes" id="UP001239215"/>
    </source>
</evidence>
<accession>A0AAJ1U0V1</accession>
<dbReference type="EMBL" id="JAUTAN010000001">
    <property type="protein sequence ID" value="MDQ1103740.1"/>
    <property type="molecule type" value="Genomic_DNA"/>
</dbReference>